<dbReference type="RefSeq" id="WP_160846058.1">
    <property type="nucleotide sequence ID" value="NZ_WVHT01000010.1"/>
</dbReference>
<dbReference type="Proteomes" id="UP000466586">
    <property type="component" value="Unassembled WGS sequence"/>
</dbReference>
<dbReference type="AlphaFoldDB" id="A0A7K1YE77"/>
<name>A0A7K1YE77_9SPHI</name>
<evidence type="ECO:0000313" key="2">
    <source>
        <dbReference type="Proteomes" id="UP000466586"/>
    </source>
</evidence>
<keyword evidence="2" id="KW-1185">Reference proteome</keyword>
<evidence type="ECO:0000313" key="1">
    <source>
        <dbReference type="EMBL" id="MXV52882.1"/>
    </source>
</evidence>
<reference evidence="1 2" key="1">
    <citation type="submission" date="2019-11" db="EMBL/GenBank/DDBJ databases">
        <title>Pedobacter sp. HMF7647 Genome sequencing and assembly.</title>
        <authorList>
            <person name="Kang H."/>
            <person name="Kim H."/>
            <person name="Joh K."/>
        </authorList>
    </citation>
    <scope>NUCLEOTIDE SEQUENCE [LARGE SCALE GENOMIC DNA]</scope>
    <source>
        <strain evidence="1 2">HMF7647</strain>
    </source>
</reference>
<sequence>MGIHHEPIDPKYAGQYDKKVVVKHWRGKTILTAYPDMSEVIPSPAQLAEKNRFKDAVAYARSVISDPQRAAVYRTKVQANRSVYHTAIADFMRKDKGCPNGF</sequence>
<accession>A0A7K1YE77</accession>
<organism evidence="1 2">
    <name type="scientific">Hufsiella arboris</name>
    <dbReference type="NCBI Taxonomy" id="2695275"/>
    <lineage>
        <taxon>Bacteria</taxon>
        <taxon>Pseudomonadati</taxon>
        <taxon>Bacteroidota</taxon>
        <taxon>Sphingobacteriia</taxon>
        <taxon>Sphingobacteriales</taxon>
        <taxon>Sphingobacteriaceae</taxon>
        <taxon>Hufsiella</taxon>
    </lineage>
</organism>
<gene>
    <name evidence="1" type="ORF">GS399_18060</name>
</gene>
<protein>
    <submittedName>
        <fullName evidence="1">Uncharacterized protein</fullName>
    </submittedName>
</protein>
<proteinExistence type="predicted"/>
<dbReference type="EMBL" id="WVHT01000010">
    <property type="protein sequence ID" value="MXV52882.1"/>
    <property type="molecule type" value="Genomic_DNA"/>
</dbReference>
<comment type="caution">
    <text evidence="1">The sequence shown here is derived from an EMBL/GenBank/DDBJ whole genome shotgun (WGS) entry which is preliminary data.</text>
</comment>